<protein>
    <submittedName>
        <fullName evidence="5">Winged helix-turn-helix transcriptional regulator</fullName>
    </submittedName>
</protein>
<dbReference type="InterPro" id="IPR000485">
    <property type="entry name" value="AsnC-type_HTH_dom"/>
</dbReference>
<dbReference type="PANTHER" id="PTHR30154">
    <property type="entry name" value="LEUCINE-RESPONSIVE REGULATORY PROTEIN"/>
    <property type="match status" value="1"/>
</dbReference>
<dbReference type="InterPro" id="IPR011008">
    <property type="entry name" value="Dimeric_a/b-barrel"/>
</dbReference>
<dbReference type="PROSITE" id="PS50956">
    <property type="entry name" value="HTH_ASNC_2"/>
    <property type="match status" value="1"/>
</dbReference>
<dbReference type="GO" id="GO:0043200">
    <property type="term" value="P:response to amino acid"/>
    <property type="evidence" value="ECO:0007669"/>
    <property type="project" value="TreeGrafter"/>
</dbReference>
<gene>
    <name evidence="5" type="ORF">GQF03_10910</name>
</gene>
<dbReference type="InterPro" id="IPR036390">
    <property type="entry name" value="WH_DNA-bd_sf"/>
</dbReference>
<evidence type="ECO:0000256" key="1">
    <source>
        <dbReference type="ARBA" id="ARBA00023015"/>
    </source>
</evidence>
<dbReference type="InterPro" id="IPR036388">
    <property type="entry name" value="WH-like_DNA-bd_sf"/>
</dbReference>
<dbReference type="InterPro" id="IPR011991">
    <property type="entry name" value="ArsR-like_HTH"/>
</dbReference>
<sequence length="161" mass="18375">MALRLDERDLKILAVLQANGRITKTELAEKVNLSPTPCWERLRRLEESGIIEGYGARISLKILGSFSVIFMEAEINSHRASDFEKFENALQDIPEIAECWAVGGGIDYIVKFICKDVDTYQRLVDRLLHSDIGLRRYYSYVVTKPVKARAVPALELYEPNK</sequence>
<keyword evidence="2" id="KW-0238">DNA-binding</keyword>
<dbReference type="Pfam" id="PF13412">
    <property type="entry name" value="HTH_24"/>
    <property type="match status" value="1"/>
</dbReference>
<dbReference type="InterPro" id="IPR019887">
    <property type="entry name" value="Tscrpt_reg_AsnC/Lrp_C"/>
</dbReference>
<dbReference type="GO" id="GO:0043565">
    <property type="term" value="F:sequence-specific DNA binding"/>
    <property type="evidence" value="ECO:0007669"/>
    <property type="project" value="InterPro"/>
</dbReference>
<name>A0A845MGP1_9PROT</name>
<keyword evidence="1" id="KW-0805">Transcription regulation</keyword>
<evidence type="ECO:0000313" key="6">
    <source>
        <dbReference type="Proteomes" id="UP000445696"/>
    </source>
</evidence>
<dbReference type="Gene3D" id="3.30.70.920">
    <property type="match status" value="1"/>
</dbReference>
<evidence type="ECO:0000259" key="4">
    <source>
        <dbReference type="PROSITE" id="PS50956"/>
    </source>
</evidence>
<dbReference type="SUPFAM" id="SSF46785">
    <property type="entry name" value="Winged helix' DNA-binding domain"/>
    <property type="match status" value="1"/>
</dbReference>
<feature type="domain" description="HTH asnC-type" evidence="4">
    <location>
        <begin position="5"/>
        <end position="66"/>
    </location>
</feature>
<evidence type="ECO:0000256" key="3">
    <source>
        <dbReference type="ARBA" id="ARBA00023163"/>
    </source>
</evidence>
<dbReference type="OrthoDB" id="9803143at2"/>
<comment type="caution">
    <text evidence="5">The sequence shown here is derived from an EMBL/GenBank/DDBJ whole genome shotgun (WGS) entry which is preliminary data.</text>
</comment>
<dbReference type="PROSITE" id="PS00519">
    <property type="entry name" value="HTH_ASNC_1"/>
    <property type="match status" value="1"/>
</dbReference>
<dbReference type="GO" id="GO:0006355">
    <property type="term" value="P:regulation of DNA-templated transcription"/>
    <property type="evidence" value="ECO:0007669"/>
    <property type="project" value="UniProtKB-ARBA"/>
</dbReference>
<organism evidence="5 6">
    <name type="scientific">Sneathiella chungangensis</name>
    <dbReference type="NCBI Taxonomy" id="1418234"/>
    <lineage>
        <taxon>Bacteria</taxon>
        <taxon>Pseudomonadati</taxon>
        <taxon>Pseudomonadota</taxon>
        <taxon>Alphaproteobacteria</taxon>
        <taxon>Sneathiellales</taxon>
        <taxon>Sneathiellaceae</taxon>
        <taxon>Sneathiella</taxon>
    </lineage>
</organism>
<keyword evidence="3" id="KW-0804">Transcription</keyword>
<dbReference type="EMBL" id="WTVA01000004">
    <property type="protein sequence ID" value="MZR22841.1"/>
    <property type="molecule type" value="Genomic_DNA"/>
</dbReference>
<dbReference type="InterPro" id="IPR019885">
    <property type="entry name" value="Tscrpt_reg_HTH_AsnC-type_CS"/>
</dbReference>
<evidence type="ECO:0000256" key="2">
    <source>
        <dbReference type="ARBA" id="ARBA00023125"/>
    </source>
</evidence>
<keyword evidence="6" id="KW-1185">Reference proteome</keyword>
<evidence type="ECO:0000313" key="5">
    <source>
        <dbReference type="EMBL" id="MZR22841.1"/>
    </source>
</evidence>
<dbReference type="SMART" id="SM00344">
    <property type="entry name" value="HTH_ASNC"/>
    <property type="match status" value="1"/>
</dbReference>
<proteinExistence type="predicted"/>
<dbReference type="CDD" id="cd00090">
    <property type="entry name" value="HTH_ARSR"/>
    <property type="match status" value="1"/>
</dbReference>
<dbReference type="GO" id="GO:0005829">
    <property type="term" value="C:cytosol"/>
    <property type="evidence" value="ECO:0007669"/>
    <property type="project" value="TreeGrafter"/>
</dbReference>
<dbReference type="Pfam" id="PF01037">
    <property type="entry name" value="AsnC_trans_reg"/>
    <property type="match status" value="1"/>
</dbReference>
<dbReference type="PANTHER" id="PTHR30154:SF34">
    <property type="entry name" value="TRANSCRIPTIONAL REGULATOR AZLB"/>
    <property type="match status" value="1"/>
</dbReference>
<accession>A0A845MGP1</accession>
<dbReference type="Gene3D" id="1.10.10.10">
    <property type="entry name" value="Winged helix-like DNA-binding domain superfamily/Winged helix DNA-binding domain"/>
    <property type="match status" value="1"/>
</dbReference>
<dbReference type="PRINTS" id="PR00033">
    <property type="entry name" value="HTHASNC"/>
</dbReference>
<dbReference type="Proteomes" id="UP000445696">
    <property type="component" value="Unassembled WGS sequence"/>
</dbReference>
<dbReference type="RefSeq" id="WP_161339299.1">
    <property type="nucleotide sequence ID" value="NZ_JBHSDG010000004.1"/>
</dbReference>
<dbReference type="InterPro" id="IPR019888">
    <property type="entry name" value="Tscrpt_reg_AsnC-like"/>
</dbReference>
<dbReference type="AlphaFoldDB" id="A0A845MGP1"/>
<dbReference type="SUPFAM" id="SSF54909">
    <property type="entry name" value="Dimeric alpha+beta barrel"/>
    <property type="match status" value="1"/>
</dbReference>
<reference evidence="5 6" key="1">
    <citation type="journal article" date="2014" name="Int. J. Syst. Evol. Microbiol.">
        <title>Sneathiella chungangensis sp. nov., isolated from a marine sand, and emended description of the genus Sneathiella.</title>
        <authorList>
            <person name="Siamphan C."/>
            <person name="Kim H."/>
            <person name="Lee J.S."/>
            <person name="Kim W."/>
        </authorList>
    </citation>
    <scope>NUCLEOTIDE SEQUENCE [LARGE SCALE GENOMIC DNA]</scope>
    <source>
        <strain evidence="5 6">KCTC 32476</strain>
    </source>
</reference>